<dbReference type="SUPFAM" id="SSF52833">
    <property type="entry name" value="Thioredoxin-like"/>
    <property type="match status" value="1"/>
</dbReference>
<sequence>MATATSATYCRLPLSDTAWLQVETTTRPNTIVDPPSFCCRHISNHSYIGSMTHSIGEKKVIKIDVSSDTVCPWCFVGKQNLQKAMDSAKDQFDFEVRWHPFFLNPNAPKEGVRKTDFYKQKFGPAQYEGIISRMTKVFQSLGFQYDTSGLTGNTMDSHRLITYASTQGYDKQNALVEELFLNYFCQGKYIGDRQVLLDAAQKVGIGGAAELLEDPTKGIEEVQEEFEKYSSGINGVPHYVINGKYKLSGGQPPEVILKAFEAAANDASF</sequence>
<dbReference type="InterPro" id="IPR001853">
    <property type="entry name" value="DSBA-like_thioredoxin_dom"/>
</dbReference>
<organism evidence="3 4">
    <name type="scientific">Musa acuminata subsp. malaccensis</name>
    <name type="common">Wild banana</name>
    <name type="synonym">Musa malaccensis</name>
    <dbReference type="NCBI Taxonomy" id="214687"/>
    <lineage>
        <taxon>Eukaryota</taxon>
        <taxon>Viridiplantae</taxon>
        <taxon>Streptophyta</taxon>
        <taxon>Embryophyta</taxon>
        <taxon>Tracheophyta</taxon>
        <taxon>Spermatophyta</taxon>
        <taxon>Magnoliopsida</taxon>
        <taxon>Liliopsida</taxon>
        <taxon>Zingiberales</taxon>
        <taxon>Musaceae</taxon>
        <taxon>Musa</taxon>
    </lineage>
</organism>
<feature type="domain" description="DSBA-like thioredoxin" evidence="1">
    <location>
        <begin position="63"/>
        <end position="260"/>
    </location>
</feature>
<dbReference type="OMA" id="QKYAISG"/>
<dbReference type="GO" id="GO:0050832">
    <property type="term" value="P:defense response to fungus"/>
    <property type="evidence" value="ECO:0007669"/>
    <property type="project" value="EnsemblPlants"/>
</dbReference>
<reference evidence="2" key="1">
    <citation type="submission" date="2021-03" db="EMBL/GenBank/DDBJ databases">
        <authorList>
            <consortium name="Genoscope - CEA"/>
            <person name="William W."/>
        </authorList>
    </citation>
    <scope>NUCLEOTIDE SEQUENCE</scope>
    <source>
        <strain evidence="2">Doubled-haploid Pahang</strain>
    </source>
</reference>
<dbReference type="EMBL" id="HG996473">
    <property type="protein sequence ID" value="CAG1855207.1"/>
    <property type="molecule type" value="Genomic_DNA"/>
</dbReference>
<proteinExistence type="predicted"/>
<dbReference type="Pfam" id="PF01323">
    <property type="entry name" value="DSBA"/>
    <property type="match status" value="1"/>
</dbReference>
<dbReference type="InParanoid" id="A0A804JQK1"/>
<dbReference type="EnsemblPlants" id="Ma07_t00430.2">
    <property type="protein sequence ID" value="Ma07_p00430.2"/>
    <property type="gene ID" value="Ma07_g00430"/>
</dbReference>
<gene>
    <name evidence="2" type="ORF">GSMUA_54310.1</name>
</gene>
<dbReference type="PANTHER" id="PTHR13887">
    <property type="entry name" value="GLUTATHIONE S-TRANSFERASE KAPPA"/>
    <property type="match status" value="1"/>
</dbReference>
<protein>
    <submittedName>
        <fullName evidence="2">(wild Malaysian banana) hypothetical protein</fullName>
    </submittedName>
</protein>
<dbReference type="OrthoDB" id="1930760at2759"/>
<reference evidence="3" key="2">
    <citation type="submission" date="2021-05" db="UniProtKB">
        <authorList>
            <consortium name="EnsemblPlants"/>
        </authorList>
    </citation>
    <scope>IDENTIFICATION</scope>
    <source>
        <strain evidence="3">subsp. malaccensis</strain>
    </source>
</reference>
<dbReference type="Gramene" id="Ma07_t00430.2">
    <property type="protein sequence ID" value="Ma07_p00430.2"/>
    <property type="gene ID" value="Ma07_g00430"/>
</dbReference>
<dbReference type="FunCoup" id="A0A804JQK1">
    <property type="interactions" value="51"/>
</dbReference>
<dbReference type="PANTHER" id="PTHR13887:SF41">
    <property type="entry name" value="THIOREDOXIN SUPERFAMILY PROTEIN"/>
    <property type="match status" value="1"/>
</dbReference>
<evidence type="ECO:0000259" key="1">
    <source>
        <dbReference type="Pfam" id="PF01323"/>
    </source>
</evidence>
<dbReference type="AlphaFoldDB" id="A0A804JQK1"/>
<evidence type="ECO:0000313" key="2">
    <source>
        <dbReference type="EMBL" id="CAG1855207.1"/>
    </source>
</evidence>
<dbReference type="CDD" id="cd03024">
    <property type="entry name" value="DsbA_FrnE"/>
    <property type="match status" value="1"/>
</dbReference>
<dbReference type="InterPro" id="IPR036249">
    <property type="entry name" value="Thioredoxin-like_sf"/>
</dbReference>
<dbReference type="Gene3D" id="3.40.30.10">
    <property type="entry name" value="Glutaredoxin"/>
    <property type="match status" value="1"/>
</dbReference>
<dbReference type="Proteomes" id="UP000012960">
    <property type="component" value="Unplaced"/>
</dbReference>
<name>A0A804JQK1_MUSAM</name>
<evidence type="ECO:0000313" key="4">
    <source>
        <dbReference type="Proteomes" id="UP000012960"/>
    </source>
</evidence>
<dbReference type="KEGG" id="mus:103991013"/>
<accession>A0A804JQK1</accession>
<keyword evidence="4" id="KW-1185">Reference proteome</keyword>
<evidence type="ECO:0000313" key="3">
    <source>
        <dbReference type="EnsemblPlants" id="Ma07_p00430.2"/>
    </source>
</evidence>
<dbReference type="GO" id="GO:0016491">
    <property type="term" value="F:oxidoreductase activity"/>
    <property type="evidence" value="ECO:0007669"/>
    <property type="project" value="InterPro"/>
</dbReference>